<dbReference type="GO" id="GO:0003700">
    <property type="term" value="F:DNA-binding transcription factor activity"/>
    <property type="evidence" value="ECO:0007669"/>
    <property type="project" value="TreeGrafter"/>
</dbReference>
<dbReference type="SMART" id="SM00354">
    <property type="entry name" value="HTH_LACI"/>
    <property type="match status" value="1"/>
</dbReference>
<keyword evidence="3" id="KW-0804">Transcription</keyword>
<organism evidence="5 6">
    <name type="scientific">Niastella vici</name>
    <dbReference type="NCBI Taxonomy" id="1703345"/>
    <lineage>
        <taxon>Bacteria</taxon>
        <taxon>Pseudomonadati</taxon>
        <taxon>Bacteroidota</taxon>
        <taxon>Chitinophagia</taxon>
        <taxon>Chitinophagales</taxon>
        <taxon>Chitinophagaceae</taxon>
        <taxon>Niastella</taxon>
    </lineage>
</organism>
<dbReference type="EMBL" id="LVYD01000045">
    <property type="protein sequence ID" value="OQP63526.1"/>
    <property type="molecule type" value="Genomic_DNA"/>
</dbReference>
<dbReference type="InterPro" id="IPR046335">
    <property type="entry name" value="LacI/GalR-like_sensor"/>
</dbReference>
<evidence type="ECO:0000256" key="3">
    <source>
        <dbReference type="ARBA" id="ARBA00023163"/>
    </source>
</evidence>
<evidence type="ECO:0000313" key="6">
    <source>
        <dbReference type="Proteomes" id="UP000192796"/>
    </source>
</evidence>
<dbReference type="InterPro" id="IPR028082">
    <property type="entry name" value="Peripla_BP_I"/>
</dbReference>
<dbReference type="Pfam" id="PF00356">
    <property type="entry name" value="LacI"/>
    <property type="match status" value="1"/>
</dbReference>
<keyword evidence="1" id="KW-0805">Transcription regulation</keyword>
<dbReference type="InterPro" id="IPR010982">
    <property type="entry name" value="Lambda_DNA-bd_dom_sf"/>
</dbReference>
<dbReference type="STRING" id="1703345.A3860_24615"/>
<evidence type="ECO:0000256" key="2">
    <source>
        <dbReference type="ARBA" id="ARBA00023125"/>
    </source>
</evidence>
<protein>
    <submittedName>
        <fullName evidence="5">LacI family transcriptional regulator</fullName>
    </submittedName>
</protein>
<sequence>MKKVSIKDIAQMAGVASSTVSFVLNGKARKMRISETVEKRVLEVARNAGYYPNQLAISLRTGKSKTLGLIVENIGNLFFATLAKTIEEEAEQYGYRVVYCSTENNASKGKELINMLSQRQVDGYLITPAPHMEEDIQQLVQLQRPVVLIDRYLPTVEASHVLVNNADAVEQGMSHLFAQGYREIGFVTVDLDIMQMEQRLDGYIGALSKEGIRLNKENILKIPYTHQREEAVELIANLLQNNPQLEALFFATNYLGILGLESIKRLNMAIPEDIAVISFDDHDIFRLYPPGITSIEQPVEAIAKKAVALLMDQCENSENKFPRSEVELSAKLIVRGSTVVPVSTKI</sequence>
<gene>
    <name evidence="5" type="ORF">A3860_24615</name>
</gene>
<reference evidence="5 6" key="1">
    <citation type="submission" date="2016-03" db="EMBL/GenBank/DDBJ databases">
        <title>Niastella vici sp. nov., isolated from farmland soil.</title>
        <authorList>
            <person name="Chen L."/>
            <person name="Wang D."/>
            <person name="Yang S."/>
            <person name="Wang G."/>
        </authorList>
    </citation>
    <scope>NUCLEOTIDE SEQUENCE [LARGE SCALE GENOMIC DNA]</scope>
    <source>
        <strain evidence="5 6">DJ57</strain>
    </source>
</reference>
<accession>A0A1V9FZ58</accession>
<dbReference type="SUPFAM" id="SSF47413">
    <property type="entry name" value="lambda repressor-like DNA-binding domains"/>
    <property type="match status" value="1"/>
</dbReference>
<dbReference type="OrthoDB" id="9803256at2"/>
<dbReference type="InterPro" id="IPR000843">
    <property type="entry name" value="HTH_LacI"/>
</dbReference>
<evidence type="ECO:0000259" key="4">
    <source>
        <dbReference type="PROSITE" id="PS50932"/>
    </source>
</evidence>
<dbReference type="Pfam" id="PF13377">
    <property type="entry name" value="Peripla_BP_3"/>
    <property type="match status" value="1"/>
</dbReference>
<dbReference type="CDD" id="cd01392">
    <property type="entry name" value="HTH_LacI"/>
    <property type="match status" value="1"/>
</dbReference>
<dbReference type="RefSeq" id="WP_081147789.1">
    <property type="nucleotide sequence ID" value="NZ_LVYD01000045.1"/>
</dbReference>
<dbReference type="CDD" id="cd19977">
    <property type="entry name" value="PBP1_EndR-like"/>
    <property type="match status" value="1"/>
</dbReference>
<keyword evidence="2" id="KW-0238">DNA-binding</keyword>
<comment type="caution">
    <text evidence="5">The sequence shown here is derived from an EMBL/GenBank/DDBJ whole genome shotgun (WGS) entry which is preliminary data.</text>
</comment>
<keyword evidence="6" id="KW-1185">Reference proteome</keyword>
<dbReference type="SUPFAM" id="SSF53822">
    <property type="entry name" value="Periplasmic binding protein-like I"/>
    <property type="match status" value="1"/>
</dbReference>
<proteinExistence type="predicted"/>
<dbReference type="AlphaFoldDB" id="A0A1V9FZ58"/>
<dbReference type="GO" id="GO:0000976">
    <property type="term" value="F:transcription cis-regulatory region binding"/>
    <property type="evidence" value="ECO:0007669"/>
    <property type="project" value="TreeGrafter"/>
</dbReference>
<dbReference type="Gene3D" id="3.40.50.2300">
    <property type="match status" value="2"/>
</dbReference>
<dbReference type="Proteomes" id="UP000192796">
    <property type="component" value="Unassembled WGS sequence"/>
</dbReference>
<evidence type="ECO:0000313" key="5">
    <source>
        <dbReference type="EMBL" id="OQP63526.1"/>
    </source>
</evidence>
<dbReference type="PROSITE" id="PS50932">
    <property type="entry name" value="HTH_LACI_2"/>
    <property type="match status" value="1"/>
</dbReference>
<feature type="domain" description="HTH lacI-type" evidence="4">
    <location>
        <begin position="4"/>
        <end position="61"/>
    </location>
</feature>
<name>A0A1V9FZ58_9BACT</name>
<dbReference type="PANTHER" id="PTHR30146:SF109">
    <property type="entry name" value="HTH-TYPE TRANSCRIPTIONAL REGULATOR GALS"/>
    <property type="match status" value="1"/>
</dbReference>
<dbReference type="Gene3D" id="1.10.260.40">
    <property type="entry name" value="lambda repressor-like DNA-binding domains"/>
    <property type="match status" value="1"/>
</dbReference>
<dbReference type="PANTHER" id="PTHR30146">
    <property type="entry name" value="LACI-RELATED TRANSCRIPTIONAL REPRESSOR"/>
    <property type="match status" value="1"/>
</dbReference>
<evidence type="ECO:0000256" key="1">
    <source>
        <dbReference type="ARBA" id="ARBA00023015"/>
    </source>
</evidence>